<reference evidence="2" key="1">
    <citation type="journal article" date="2023" name="Proc. Natl. Acad. Sci. U.S.A.">
        <title>Genomic and structural basis for evolution of tropane alkaloid biosynthesis.</title>
        <authorList>
            <person name="Wanga Y.-J."/>
            <person name="Taina T."/>
            <person name="Yua J.-Y."/>
            <person name="Lia J."/>
            <person name="Xua B."/>
            <person name="Chenc J."/>
            <person name="D'Auriad J.C."/>
            <person name="Huanga J.-P."/>
            <person name="Huanga S.-X."/>
        </authorList>
    </citation>
    <scope>NUCLEOTIDE SEQUENCE [LARGE SCALE GENOMIC DNA]</scope>
    <source>
        <strain evidence="2">cv. KIB-2019</strain>
    </source>
</reference>
<keyword evidence="2" id="KW-1185">Reference proteome</keyword>
<proteinExistence type="predicted"/>
<name>A0A9Q1QX89_9SOLA</name>
<accession>A0A9Q1QX89</accession>
<organism evidence="1 2">
    <name type="scientific">Anisodus acutangulus</name>
    <dbReference type="NCBI Taxonomy" id="402998"/>
    <lineage>
        <taxon>Eukaryota</taxon>
        <taxon>Viridiplantae</taxon>
        <taxon>Streptophyta</taxon>
        <taxon>Embryophyta</taxon>
        <taxon>Tracheophyta</taxon>
        <taxon>Spermatophyta</taxon>
        <taxon>Magnoliopsida</taxon>
        <taxon>eudicotyledons</taxon>
        <taxon>Gunneridae</taxon>
        <taxon>Pentapetalae</taxon>
        <taxon>asterids</taxon>
        <taxon>lamiids</taxon>
        <taxon>Solanales</taxon>
        <taxon>Solanaceae</taxon>
        <taxon>Solanoideae</taxon>
        <taxon>Hyoscyameae</taxon>
        <taxon>Anisodus</taxon>
    </lineage>
</organism>
<dbReference type="OrthoDB" id="10510071at2759"/>
<evidence type="ECO:0000313" key="1">
    <source>
        <dbReference type="EMBL" id="KAJ8528541.1"/>
    </source>
</evidence>
<dbReference type="EMBL" id="JAJAGQ010000023">
    <property type="protein sequence ID" value="KAJ8528541.1"/>
    <property type="molecule type" value="Genomic_DNA"/>
</dbReference>
<dbReference type="Proteomes" id="UP001152561">
    <property type="component" value="Unassembled WGS sequence"/>
</dbReference>
<evidence type="ECO:0000313" key="2">
    <source>
        <dbReference type="Proteomes" id="UP001152561"/>
    </source>
</evidence>
<sequence>MSINICTHSLDENVAAEKHTGQLLKFTILKSQDFRDREEGMKEMKMQLQSLTSVAQPATDIYEAGQTLVFQERQCLLNQIIMLTKPKEKQRTSYDRCVAENKPSNLVGVEELEQTRATL</sequence>
<gene>
    <name evidence="1" type="ORF">K7X08_022233</name>
</gene>
<protein>
    <submittedName>
        <fullName evidence="1">Uncharacterized protein</fullName>
    </submittedName>
</protein>
<comment type="caution">
    <text evidence="1">The sequence shown here is derived from an EMBL/GenBank/DDBJ whole genome shotgun (WGS) entry which is preliminary data.</text>
</comment>
<dbReference type="AlphaFoldDB" id="A0A9Q1QX89"/>